<keyword evidence="5" id="KW-1185">Reference proteome</keyword>
<dbReference type="Proteomes" id="UP001233271">
    <property type="component" value="Chromosome 1"/>
</dbReference>
<evidence type="ECO:0000256" key="2">
    <source>
        <dbReference type="ARBA" id="ARBA00023242"/>
    </source>
</evidence>
<evidence type="ECO:0000256" key="1">
    <source>
        <dbReference type="ARBA" id="ARBA00004123"/>
    </source>
</evidence>
<evidence type="ECO:0000313" key="5">
    <source>
        <dbReference type="Proteomes" id="UP001233271"/>
    </source>
</evidence>
<evidence type="ECO:0000313" key="4">
    <source>
        <dbReference type="EMBL" id="BEI87466.1"/>
    </source>
</evidence>
<feature type="compositionally biased region" description="Pro residues" evidence="3">
    <location>
        <begin position="129"/>
        <end position="139"/>
    </location>
</feature>
<accession>A0AA48IAY0</accession>
<sequence>MRIHLPLHPHHFAQAGGPLAEIGGELVVIELQGELSWEGEQAGGVVGVLGLDRPLPKPYAVIRRAEDPAGGALEGDAEDEESDADNEEERSPKRPAGGRDILGPLAKKRRVDEDDDDEPPLFPEQNTPQRPPPPLPPSSPISFHPSSAHDYSSDLDSSPVMGFGTLPPSEFDEDEAEEEQRVRHYEVVGVVRKKIVFALRPEPLVQPTPLPE</sequence>
<evidence type="ECO:0000256" key="3">
    <source>
        <dbReference type="SAM" id="MobiDB-lite"/>
    </source>
</evidence>
<keyword evidence="2" id="KW-0539">Nucleus</keyword>
<dbReference type="KEGG" id="ccac:CcaHIS019_0101840"/>
<name>A0AA48IAY0_9TREE</name>
<proteinExistence type="predicted"/>
<dbReference type="EMBL" id="AP028212">
    <property type="protein sequence ID" value="BEI87466.1"/>
    <property type="molecule type" value="Genomic_DNA"/>
</dbReference>
<dbReference type="GeneID" id="85491337"/>
<protein>
    <submittedName>
        <fullName evidence="4">Uncharacterized protein</fullName>
    </submittedName>
</protein>
<dbReference type="PANTHER" id="PTHR28605:SF1">
    <property type="entry name" value="CHROMOSOME TRANSMISSION FIDELITY FACTOR 8"/>
    <property type="match status" value="1"/>
</dbReference>
<comment type="subcellular location">
    <subcellularLocation>
        <location evidence="1">Nucleus</location>
    </subcellularLocation>
</comment>
<feature type="compositionally biased region" description="Acidic residues" evidence="3">
    <location>
        <begin position="75"/>
        <end position="88"/>
    </location>
</feature>
<dbReference type="GO" id="GO:0005634">
    <property type="term" value="C:nucleus"/>
    <property type="evidence" value="ECO:0007669"/>
    <property type="project" value="UniProtKB-SubCell"/>
</dbReference>
<dbReference type="PANTHER" id="PTHR28605">
    <property type="entry name" value="CTF8, CHROMOSOME TRANSMISSION FIDELITY FACTOR 8 HOMOLOG (S. CEREVISIAE)"/>
    <property type="match status" value="1"/>
</dbReference>
<organism evidence="4 5">
    <name type="scientific">Cutaneotrichosporon cavernicola</name>
    <dbReference type="NCBI Taxonomy" id="279322"/>
    <lineage>
        <taxon>Eukaryota</taxon>
        <taxon>Fungi</taxon>
        <taxon>Dikarya</taxon>
        <taxon>Basidiomycota</taxon>
        <taxon>Agaricomycotina</taxon>
        <taxon>Tremellomycetes</taxon>
        <taxon>Trichosporonales</taxon>
        <taxon>Trichosporonaceae</taxon>
        <taxon>Cutaneotrichosporon</taxon>
    </lineage>
</organism>
<reference evidence="4" key="1">
    <citation type="journal article" date="2023" name="BMC Genomics">
        <title>Chromosome-level genome assemblies of Cutaneotrichosporon spp. (Trichosporonales, Basidiomycota) reveal imbalanced evolution between nucleotide sequences and chromosome synteny.</title>
        <authorList>
            <person name="Kobayashi Y."/>
            <person name="Kayamori A."/>
            <person name="Aoki K."/>
            <person name="Shiwa Y."/>
            <person name="Matsutani M."/>
            <person name="Fujita N."/>
            <person name="Sugita T."/>
            <person name="Iwasaki W."/>
            <person name="Tanaka N."/>
            <person name="Takashima M."/>
        </authorList>
    </citation>
    <scope>NUCLEOTIDE SEQUENCE</scope>
    <source>
        <strain evidence="4">HIS019</strain>
    </source>
</reference>
<gene>
    <name evidence="4" type="ORF">CcaverHIS019_0101840</name>
</gene>
<feature type="region of interest" description="Disordered" evidence="3">
    <location>
        <begin position="66"/>
        <end position="180"/>
    </location>
</feature>
<dbReference type="RefSeq" id="XP_060452732.1">
    <property type="nucleotide sequence ID" value="XM_060597500.1"/>
</dbReference>
<dbReference type="AlphaFoldDB" id="A0AA48IAY0"/>